<evidence type="ECO:0008006" key="6">
    <source>
        <dbReference type="Google" id="ProtNLM"/>
    </source>
</evidence>
<dbReference type="Proteomes" id="UP000494115">
    <property type="component" value="Unassembled WGS sequence"/>
</dbReference>
<dbReference type="GO" id="GO:0016757">
    <property type="term" value="F:glycosyltransferase activity"/>
    <property type="evidence" value="ECO:0007669"/>
    <property type="project" value="UniProtKB-KW"/>
</dbReference>
<keyword evidence="3" id="KW-0808">Transferase</keyword>
<reference evidence="4 5" key="1">
    <citation type="submission" date="2020-04" db="EMBL/GenBank/DDBJ databases">
        <authorList>
            <person name="De Canck E."/>
        </authorList>
    </citation>
    <scope>NUCLEOTIDE SEQUENCE [LARGE SCALE GENOMIC DNA]</scope>
    <source>
        <strain evidence="4 5">LMG 28138</strain>
    </source>
</reference>
<dbReference type="Gene3D" id="3.90.550.10">
    <property type="entry name" value="Spore Coat Polysaccharide Biosynthesis Protein SpsA, Chain A"/>
    <property type="match status" value="1"/>
</dbReference>
<comment type="similarity">
    <text evidence="1">Belongs to the glycosyltransferase 2 family.</text>
</comment>
<evidence type="ECO:0000313" key="4">
    <source>
        <dbReference type="EMBL" id="CAB3778402.1"/>
    </source>
</evidence>
<evidence type="ECO:0000313" key="5">
    <source>
        <dbReference type="Proteomes" id="UP000494115"/>
    </source>
</evidence>
<dbReference type="CDD" id="cd06423">
    <property type="entry name" value="CESA_like"/>
    <property type="match status" value="1"/>
</dbReference>
<name>A0A6S7B511_9BURK</name>
<protein>
    <recommendedName>
        <fullName evidence="6">Glycosyltransferase 2-like domain-containing protein</fullName>
    </recommendedName>
</protein>
<organism evidence="4 5">
    <name type="scientific">Pararobbsia alpina</name>
    <dbReference type="NCBI Taxonomy" id="621374"/>
    <lineage>
        <taxon>Bacteria</taxon>
        <taxon>Pseudomonadati</taxon>
        <taxon>Pseudomonadota</taxon>
        <taxon>Betaproteobacteria</taxon>
        <taxon>Burkholderiales</taxon>
        <taxon>Burkholderiaceae</taxon>
        <taxon>Pararobbsia</taxon>
    </lineage>
</organism>
<dbReference type="Pfam" id="PF13641">
    <property type="entry name" value="Glyco_tranf_2_3"/>
    <property type="match status" value="1"/>
</dbReference>
<dbReference type="SUPFAM" id="SSF53448">
    <property type="entry name" value="Nucleotide-diphospho-sugar transferases"/>
    <property type="match status" value="1"/>
</dbReference>
<keyword evidence="2" id="KW-0328">Glycosyltransferase</keyword>
<sequence length="319" mass="35198">MKTSVLVPTFRRPDDLERCLAALAAQSHPADEVVVIARREDAPTCAVLDRWLGVRAVNGLRVAWVGEPGQVAANNCGLREASHELILITDDDAAPHRDWVERIRAHFMDDMQLGGVGGRDFIHERGTVLAGEVREVGLLSWYGRVVGNHHLGSGAPREVSILKGVNMAWRRNAIEGLRFDTRLLGSGAQVHNDLAFSLAVRRRGWKLVYDPAVQVDHFPAVRGDDDQRFVLNEAAYFNASFNLRFTLCEHLSPAGRIAFMVYSLALGNRADPGVLRATLLALSGAGWREPFLKMRIGARAMRAACRTPDRRRGPAQSTA</sequence>
<evidence type="ECO:0000256" key="1">
    <source>
        <dbReference type="ARBA" id="ARBA00006739"/>
    </source>
</evidence>
<dbReference type="RefSeq" id="WP_175103038.1">
    <property type="nucleotide sequence ID" value="NZ_CADIKM010000002.1"/>
</dbReference>
<gene>
    <name evidence="4" type="ORF">LMG28138_00469</name>
</gene>
<dbReference type="InterPro" id="IPR029044">
    <property type="entry name" value="Nucleotide-diphossugar_trans"/>
</dbReference>
<evidence type="ECO:0000256" key="3">
    <source>
        <dbReference type="ARBA" id="ARBA00022679"/>
    </source>
</evidence>
<dbReference type="PANTHER" id="PTHR43179">
    <property type="entry name" value="RHAMNOSYLTRANSFERASE WBBL"/>
    <property type="match status" value="1"/>
</dbReference>
<proteinExistence type="inferred from homology"/>
<accession>A0A6S7B511</accession>
<dbReference type="PANTHER" id="PTHR43179:SF12">
    <property type="entry name" value="GALACTOFURANOSYLTRANSFERASE GLFT2"/>
    <property type="match status" value="1"/>
</dbReference>
<dbReference type="AlphaFoldDB" id="A0A6S7B511"/>
<evidence type="ECO:0000256" key="2">
    <source>
        <dbReference type="ARBA" id="ARBA00022676"/>
    </source>
</evidence>
<dbReference type="EMBL" id="CADIKM010000002">
    <property type="protein sequence ID" value="CAB3778402.1"/>
    <property type="molecule type" value="Genomic_DNA"/>
</dbReference>
<keyword evidence="5" id="KW-1185">Reference proteome</keyword>